<comment type="caution">
    <text evidence="1">The sequence shown here is derived from an EMBL/GenBank/DDBJ whole genome shotgun (WGS) entry which is preliminary data.</text>
</comment>
<name>A0A9W6WM24_9STRA</name>
<proteinExistence type="predicted"/>
<keyword evidence="2" id="KW-1185">Reference proteome</keyword>
<dbReference type="OrthoDB" id="125610at2759"/>
<dbReference type="EMBL" id="BSXW01000326">
    <property type="protein sequence ID" value="GMF18764.1"/>
    <property type="molecule type" value="Genomic_DNA"/>
</dbReference>
<gene>
    <name evidence="1" type="ORF">Plil01_000707200</name>
</gene>
<evidence type="ECO:0000313" key="1">
    <source>
        <dbReference type="EMBL" id="GMF18764.1"/>
    </source>
</evidence>
<evidence type="ECO:0000313" key="2">
    <source>
        <dbReference type="Proteomes" id="UP001165083"/>
    </source>
</evidence>
<protein>
    <submittedName>
        <fullName evidence="1">Unnamed protein product</fullName>
    </submittedName>
</protein>
<dbReference type="AlphaFoldDB" id="A0A9W6WM24"/>
<organism evidence="1 2">
    <name type="scientific">Phytophthora lilii</name>
    <dbReference type="NCBI Taxonomy" id="2077276"/>
    <lineage>
        <taxon>Eukaryota</taxon>
        <taxon>Sar</taxon>
        <taxon>Stramenopiles</taxon>
        <taxon>Oomycota</taxon>
        <taxon>Peronosporomycetes</taxon>
        <taxon>Peronosporales</taxon>
        <taxon>Peronosporaceae</taxon>
        <taxon>Phytophthora</taxon>
    </lineage>
</organism>
<dbReference type="Proteomes" id="UP001165083">
    <property type="component" value="Unassembled WGS sequence"/>
</dbReference>
<reference evidence="1" key="1">
    <citation type="submission" date="2023-04" db="EMBL/GenBank/DDBJ databases">
        <title>Phytophthora lilii NBRC 32176.</title>
        <authorList>
            <person name="Ichikawa N."/>
            <person name="Sato H."/>
            <person name="Tonouchi N."/>
        </authorList>
    </citation>
    <scope>NUCLEOTIDE SEQUENCE</scope>
    <source>
        <strain evidence="1">NBRC 32176</strain>
    </source>
</reference>
<accession>A0A9W6WM24</accession>
<sequence>MKSGSAPKPVEIEAQIEDVEREHRDSFQANLLNGADSAVLMNESCGTSFNEDYDALQRTAAPSSLTNLQQVCCGLATVFANTASVKSDFSTLKWELEQPGQQQLRTLCTIKVLTCKHIILTTGVSRAICTSTTFGSGGSSSDFYLRREAACYKLQGRPEAVLRRASDE</sequence>